<dbReference type="EMBL" id="CP021121">
    <property type="protein sequence ID" value="ARQ70514.1"/>
    <property type="molecule type" value="Genomic_DNA"/>
</dbReference>
<evidence type="ECO:0000313" key="2">
    <source>
        <dbReference type="EMBL" id="ARQ70514.1"/>
    </source>
</evidence>
<evidence type="ECO:0000259" key="1">
    <source>
        <dbReference type="Pfam" id="PF04149"/>
    </source>
</evidence>
<name>A0A1W7D0G6_9ACTN</name>
<keyword evidence="3" id="KW-1185">Reference proteome</keyword>
<dbReference type="Pfam" id="PF04149">
    <property type="entry name" value="DUF397"/>
    <property type="match status" value="1"/>
</dbReference>
<reference evidence="2 3" key="1">
    <citation type="submission" date="2017-05" db="EMBL/GenBank/DDBJ databases">
        <title>Complete genome sequence of Streptomyces sp. SCSIO 03032 revealed the diverse biosynthetic pathways for its bioactive secondary metabolites.</title>
        <authorList>
            <person name="Ma L."/>
            <person name="Zhu Y."/>
            <person name="Zhang W."/>
            <person name="Zhang G."/>
            <person name="Tian X."/>
            <person name="Zhang S."/>
            <person name="Zhang C."/>
        </authorList>
    </citation>
    <scope>NUCLEOTIDE SEQUENCE [LARGE SCALE GENOMIC DNA]</scope>
    <source>
        <strain evidence="2 3">SCSIO 03032</strain>
    </source>
</reference>
<dbReference type="KEGG" id="smao:CAG99_18185"/>
<protein>
    <submittedName>
        <fullName evidence="2">DUF397 domain-containing protein</fullName>
    </submittedName>
</protein>
<dbReference type="InterPro" id="IPR007278">
    <property type="entry name" value="DUF397"/>
</dbReference>
<dbReference type="AlphaFoldDB" id="A0A1W7D0G6"/>
<proteinExistence type="predicted"/>
<evidence type="ECO:0000313" key="3">
    <source>
        <dbReference type="Proteomes" id="UP000194218"/>
    </source>
</evidence>
<dbReference type="Proteomes" id="UP000194218">
    <property type="component" value="Chromosome"/>
</dbReference>
<accession>A0A1W7D0G6</accession>
<feature type="domain" description="DUF397" evidence="1">
    <location>
        <begin position="12"/>
        <end position="67"/>
    </location>
</feature>
<sequence>MNGGRRLDLAAAEWVVSSYSGGDGGQCVEVSRSFAGSGAVPVRDSKAPTGGVLVFGSNGWASFVAAVGRGGFAN</sequence>
<dbReference type="OrthoDB" id="4570646at2"/>
<organism evidence="2 3">
    <name type="scientific">Streptomyces marincola</name>
    <dbReference type="NCBI Taxonomy" id="2878388"/>
    <lineage>
        <taxon>Bacteria</taxon>
        <taxon>Bacillati</taxon>
        <taxon>Actinomycetota</taxon>
        <taxon>Actinomycetes</taxon>
        <taxon>Kitasatosporales</taxon>
        <taxon>Streptomycetaceae</taxon>
        <taxon>Streptomyces</taxon>
    </lineage>
</organism>
<gene>
    <name evidence="2" type="ORF">CAG99_18185</name>
</gene>
<dbReference type="RefSeq" id="WP_086160365.1">
    <property type="nucleotide sequence ID" value="NZ_CP021121.1"/>
</dbReference>